<dbReference type="AlphaFoldDB" id="A0A6J4R4C8"/>
<feature type="non-terminal residue" evidence="1">
    <location>
        <position position="55"/>
    </location>
</feature>
<feature type="non-terminal residue" evidence="1">
    <location>
        <position position="1"/>
    </location>
</feature>
<organism evidence="1">
    <name type="scientific">uncultured Rubrobacteraceae bacterium</name>
    <dbReference type="NCBI Taxonomy" id="349277"/>
    <lineage>
        <taxon>Bacteria</taxon>
        <taxon>Bacillati</taxon>
        <taxon>Actinomycetota</taxon>
        <taxon>Rubrobacteria</taxon>
        <taxon>Rubrobacterales</taxon>
        <taxon>Rubrobacteraceae</taxon>
        <taxon>environmental samples</taxon>
    </lineage>
</organism>
<name>A0A6J4R4C8_9ACTN</name>
<evidence type="ECO:0000313" key="1">
    <source>
        <dbReference type="EMBL" id="CAA9459739.1"/>
    </source>
</evidence>
<sequence>CRQSRSGFAPSTRCCRVDVPWNAPSSRLPRCRSKSVSSGGCSPSGFVPIRRFRLC</sequence>
<dbReference type="EMBL" id="CADCVI010000044">
    <property type="protein sequence ID" value="CAA9459739.1"/>
    <property type="molecule type" value="Genomic_DNA"/>
</dbReference>
<reference evidence="1" key="1">
    <citation type="submission" date="2020-02" db="EMBL/GenBank/DDBJ databases">
        <authorList>
            <person name="Meier V. D."/>
        </authorList>
    </citation>
    <scope>NUCLEOTIDE SEQUENCE</scope>
    <source>
        <strain evidence="1">AVDCRST_MAG25</strain>
    </source>
</reference>
<accession>A0A6J4R4C8</accession>
<gene>
    <name evidence="1" type="ORF">AVDCRST_MAG25-675</name>
</gene>
<proteinExistence type="predicted"/>
<protein>
    <submittedName>
        <fullName evidence="1">Uncharacterized protein</fullName>
    </submittedName>
</protein>